<dbReference type="AlphaFoldDB" id="A0A7W7MA29"/>
<dbReference type="SMART" id="SM00458">
    <property type="entry name" value="RICIN"/>
    <property type="match status" value="1"/>
</dbReference>
<dbReference type="SUPFAM" id="SSF50370">
    <property type="entry name" value="Ricin B-like lectins"/>
    <property type="match status" value="1"/>
</dbReference>
<proteinExistence type="predicted"/>
<dbReference type="Gene3D" id="2.80.10.50">
    <property type="match status" value="3"/>
</dbReference>
<dbReference type="Pfam" id="PF00652">
    <property type="entry name" value="Ricin_B_lectin"/>
    <property type="match status" value="1"/>
</dbReference>
<reference evidence="2 3" key="1">
    <citation type="submission" date="2020-08" db="EMBL/GenBank/DDBJ databases">
        <title>Sequencing the genomes of 1000 actinobacteria strains.</title>
        <authorList>
            <person name="Klenk H.-P."/>
        </authorList>
    </citation>
    <scope>NUCLEOTIDE SEQUENCE [LARGE SCALE GENOMIC DNA]</scope>
    <source>
        <strain evidence="2 3">DSM 45809</strain>
    </source>
</reference>
<organism evidence="2 3">
    <name type="scientific">Actinoplanes octamycinicus</name>
    <dbReference type="NCBI Taxonomy" id="135948"/>
    <lineage>
        <taxon>Bacteria</taxon>
        <taxon>Bacillati</taxon>
        <taxon>Actinomycetota</taxon>
        <taxon>Actinomycetes</taxon>
        <taxon>Micromonosporales</taxon>
        <taxon>Micromonosporaceae</taxon>
        <taxon>Actinoplanes</taxon>
    </lineage>
</organism>
<name>A0A7W7MA29_9ACTN</name>
<feature type="domain" description="Ricin B lectin" evidence="1">
    <location>
        <begin position="38"/>
        <end position="177"/>
    </location>
</feature>
<dbReference type="PROSITE" id="PS50231">
    <property type="entry name" value="RICIN_B_LECTIN"/>
    <property type="match status" value="1"/>
</dbReference>
<evidence type="ECO:0000313" key="2">
    <source>
        <dbReference type="EMBL" id="MBB4742425.1"/>
    </source>
</evidence>
<dbReference type="InterPro" id="IPR035992">
    <property type="entry name" value="Ricin_B-like_lectins"/>
</dbReference>
<evidence type="ECO:0000313" key="3">
    <source>
        <dbReference type="Proteomes" id="UP000546162"/>
    </source>
</evidence>
<gene>
    <name evidence="2" type="ORF">BJY16_005884</name>
</gene>
<dbReference type="Proteomes" id="UP000546162">
    <property type="component" value="Unassembled WGS sequence"/>
</dbReference>
<dbReference type="RefSeq" id="WP_185042789.1">
    <property type="nucleotide sequence ID" value="NZ_BAABFG010000005.1"/>
</dbReference>
<sequence length="178" mass="19607">MLIKRIARAIIAIMIVGGGTVAIGAQPASANNGPLNSSHRAAIIGKASGRCLDVKNGDTVGNGARLQLWDCNGSYNQGFSNQSIYKIQTRKWYDKCLDVVGGNPNDGARIQQYDCNYNAQQDFSFVFVYNDGVHDLYQIQTTFGKCLDATNYGTANGTPIQQYYCFPSHPAQQLWWVR</sequence>
<evidence type="ECO:0000259" key="1">
    <source>
        <dbReference type="SMART" id="SM00458"/>
    </source>
</evidence>
<comment type="caution">
    <text evidence="2">The sequence shown here is derived from an EMBL/GenBank/DDBJ whole genome shotgun (WGS) entry which is preliminary data.</text>
</comment>
<keyword evidence="3" id="KW-1185">Reference proteome</keyword>
<dbReference type="InterPro" id="IPR000772">
    <property type="entry name" value="Ricin_B_lectin"/>
</dbReference>
<accession>A0A7W7MA29</accession>
<protein>
    <recommendedName>
        <fullName evidence="1">Ricin B lectin domain-containing protein</fullName>
    </recommendedName>
</protein>
<dbReference type="EMBL" id="JACHNB010000001">
    <property type="protein sequence ID" value="MBB4742425.1"/>
    <property type="molecule type" value="Genomic_DNA"/>
</dbReference>
<dbReference type="CDD" id="cd00161">
    <property type="entry name" value="beta-trefoil_Ricin-like"/>
    <property type="match status" value="1"/>
</dbReference>